<dbReference type="Proteomes" id="UP000619479">
    <property type="component" value="Unassembled WGS sequence"/>
</dbReference>
<name>A0A919MAC2_9ACTN</name>
<dbReference type="Pfam" id="PF19564">
    <property type="entry name" value="DUF6086"/>
    <property type="match status" value="1"/>
</dbReference>
<proteinExistence type="predicted"/>
<dbReference type="EMBL" id="BOMH01000074">
    <property type="protein sequence ID" value="GID70373.1"/>
    <property type="molecule type" value="Genomic_DNA"/>
</dbReference>
<organism evidence="1 2">
    <name type="scientific">Actinoplanes cyaneus</name>
    <dbReference type="NCBI Taxonomy" id="52696"/>
    <lineage>
        <taxon>Bacteria</taxon>
        <taxon>Bacillati</taxon>
        <taxon>Actinomycetota</taxon>
        <taxon>Actinomycetes</taxon>
        <taxon>Micromonosporales</taxon>
        <taxon>Micromonosporaceae</taxon>
        <taxon>Actinoplanes</taxon>
    </lineage>
</organism>
<evidence type="ECO:0000313" key="1">
    <source>
        <dbReference type="EMBL" id="GID70373.1"/>
    </source>
</evidence>
<evidence type="ECO:0000313" key="2">
    <source>
        <dbReference type="Proteomes" id="UP000619479"/>
    </source>
</evidence>
<dbReference type="InterPro" id="IPR045732">
    <property type="entry name" value="DUF6086"/>
</dbReference>
<reference evidence="1" key="1">
    <citation type="submission" date="2021-01" db="EMBL/GenBank/DDBJ databases">
        <title>Whole genome shotgun sequence of Actinoplanes cyaneus NBRC 14990.</title>
        <authorList>
            <person name="Komaki H."/>
            <person name="Tamura T."/>
        </authorList>
    </citation>
    <scope>NUCLEOTIDE SEQUENCE</scope>
    <source>
        <strain evidence="1">NBRC 14990</strain>
    </source>
</reference>
<comment type="caution">
    <text evidence="1">The sequence shown here is derived from an EMBL/GenBank/DDBJ whole genome shotgun (WGS) entry which is preliminary data.</text>
</comment>
<sequence length="139" mass="14966">MSQYFMVGGVSVWNPATTPAQLFYRTAGAMTVVAGRPHGIVDLEYDEYDVDLPVYQDFVAALTRRYLDATHSVIVDLAGGFLPMAVAFLRAAGGDVPLLVETAAGDLEAARKVPAGEYAIEKATAVLARVEELKWSITD</sequence>
<protein>
    <submittedName>
        <fullName evidence="1">Uncharacterized protein</fullName>
    </submittedName>
</protein>
<dbReference type="AlphaFoldDB" id="A0A919MAC2"/>
<keyword evidence="2" id="KW-1185">Reference proteome</keyword>
<accession>A0A919MAC2</accession>
<gene>
    <name evidence="1" type="ORF">Acy02nite_82540</name>
</gene>
<dbReference type="RefSeq" id="WP_203754100.1">
    <property type="nucleotide sequence ID" value="NZ_BAAAUC010000059.1"/>
</dbReference>